<evidence type="ECO:0000313" key="1">
    <source>
        <dbReference type="EMBL" id="GMI32372.1"/>
    </source>
</evidence>
<keyword evidence="2" id="KW-1185">Reference proteome</keyword>
<gene>
    <name evidence="1" type="ORF">TeGR_g11592</name>
</gene>
<dbReference type="InterPro" id="IPR013320">
    <property type="entry name" value="ConA-like_dom_sf"/>
</dbReference>
<dbReference type="Gene3D" id="2.60.120.200">
    <property type="match status" value="1"/>
</dbReference>
<comment type="caution">
    <text evidence="1">The sequence shown here is derived from an EMBL/GenBank/DDBJ whole genome shotgun (WGS) entry which is preliminary data.</text>
</comment>
<dbReference type="Pfam" id="PF17963">
    <property type="entry name" value="Big_9"/>
    <property type="match status" value="1"/>
</dbReference>
<dbReference type="Proteomes" id="UP001165060">
    <property type="component" value="Unassembled WGS sequence"/>
</dbReference>
<dbReference type="Gene3D" id="2.60.40.3440">
    <property type="match status" value="1"/>
</dbReference>
<name>A0ABQ6MSK2_9STRA</name>
<protein>
    <recommendedName>
        <fullName evidence="3">Cadherin domain-containing protein</fullName>
    </recommendedName>
</protein>
<proteinExistence type="predicted"/>
<sequence>YLDGVQVFTQERYSNTLSLATALATMTYGTYADNAGDFVNLDVANDHLNGYLDEVALYSKALTAAEIAAAWQAPLDTDDSDLVVYFNFDDGCPGNECANLGQAGDEMDMLLGSNFKGSKRLGPATGTATPGIGGAVCRLVTDGPIVFCDDATGPAVVGSGAPISGDGKPFVAAAIAGGDQVTFTLPGADSAGAALTFAVGDDAETGTVAVDPATGVATYTADVGASGTDTFTYTVEAGGVTTSAATVTVILAEVPTAHDVAVSLVEDRSAKIILNPSDPMGLDTTCAITALPAGGSITLLDGNDAELSVITSSDLPKDIGLGLRLTFQPNENEDAVQTFEYTVTNSAGQTSAAGSVSLTIFLDNDMSEPVEGAATEMPDGADGVSITVDTVDPDNTFVNIMVSALPTQGSLYYSAGDSSEPVTAFSEVFQPPTIQQYVADVVECGTFWPSDSGQWGPAMVVGPPSEGVVGVYGDSGLTIAYYSRSGTGGTGCPDDADGNPTTCTMINDLEVTITALAGGSSGYNNGGDTLVQTADLPITVQHNALCGYSITQSSNTGDGPFVVGTNFDPDGVKVMEAANDCWNGAASLARGDGFNEFFTAKFETEVYIKDIEFGENRGMGAITSIEAYDRNTDSWMVMWSGEPDVEKEQV</sequence>
<organism evidence="1 2">
    <name type="scientific">Tetraparma gracilis</name>
    <dbReference type="NCBI Taxonomy" id="2962635"/>
    <lineage>
        <taxon>Eukaryota</taxon>
        <taxon>Sar</taxon>
        <taxon>Stramenopiles</taxon>
        <taxon>Ochrophyta</taxon>
        <taxon>Bolidophyceae</taxon>
        <taxon>Parmales</taxon>
        <taxon>Triparmaceae</taxon>
        <taxon>Tetraparma</taxon>
    </lineage>
</organism>
<evidence type="ECO:0008006" key="3">
    <source>
        <dbReference type="Google" id="ProtNLM"/>
    </source>
</evidence>
<accession>A0ABQ6MSK2</accession>
<dbReference type="SUPFAM" id="SSF49899">
    <property type="entry name" value="Concanavalin A-like lectins/glucanases"/>
    <property type="match status" value="1"/>
</dbReference>
<feature type="non-terminal residue" evidence="1">
    <location>
        <position position="650"/>
    </location>
</feature>
<reference evidence="1 2" key="1">
    <citation type="journal article" date="2023" name="Commun. Biol.">
        <title>Genome analysis of Parmales, the sister group of diatoms, reveals the evolutionary specialization of diatoms from phago-mixotrophs to photoautotrophs.</title>
        <authorList>
            <person name="Ban H."/>
            <person name="Sato S."/>
            <person name="Yoshikawa S."/>
            <person name="Yamada K."/>
            <person name="Nakamura Y."/>
            <person name="Ichinomiya M."/>
            <person name="Sato N."/>
            <person name="Blanc-Mathieu R."/>
            <person name="Endo H."/>
            <person name="Kuwata A."/>
            <person name="Ogata H."/>
        </authorList>
    </citation>
    <scope>NUCLEOTIDE SEQUENCE [LARGE SCALE GENOMIC DNA]</scope>
</reference>
<dbReference type="EMBL" id="BRYB01001735">
    <property type="protein sequence ID" value="GMI32372.1"/>
    <property type="molecule type" value="Genomic_DNA"/>
</dbReference>
<feature type="non-terminal residue" evidence="1">
    <location>
        <position position="1"/>
    </location>
</feature>
<evidence type="ECO:0000313" key="2">
    <source>
        <dbReference type="Proteomes" id="UP001165060"/>
    </source>
</evidence>